<reference evidence="4 5" key="1">
    <citation type="submission" date="2020-02" db="EMBL/GenBank/DDBJ databases">
        <title>Complete genome sequence of Flavobacteriaceae bacterium.</title>
        <authorList>
            <person name="Kim S.-J."/>
            <person name="Kim Y.-S."/>
            <person name="Kim K.-H."/>
        </authorList>
    </citation>
    <scope>NUCLEOTIDE SEQUENCE [LARGE SCALE GENOMIC DNA]</scope>
    <source>
        <strain evidence="4 5">RR4-40</strain>
    </source>
</reference>
<feature type="transmembrane region" description="Helical" evidence="2">
    <location>
        <begin position="44"/>
        <end position="66"/>
    </location>
</feature>
<dbReference type="Proteomes" id="UP000505306">
    <property type="component" value="Chromosome"/>
</dbReference>
<dbReference type="RefSeq" id="WP_164679119.1">
    <property type="nucleotide sequence ID" value="NZ_CP049057.1"/>
</dbReference>
<feature type="transmembrane region" description="Helical" evidence="2">
    <location>
        <begin position="126"/>
        <end position="145"/>
    </location>
</feature>
<sequence length="490" mass="56802">MSVFNTKFIQQFKFPIALGIATGLYPLFFYYTNNFTLVNSVKQLLFFVALFVAVPVCIFSFIQFATRNKPTPLWRNRLFTFFNVTLFLLYIQICLLADVTLVYSVLGVVIGLAAAYFLYKFLRKIMALQYILAVVGLVSLVPIVYKQLSYDSDWMNQPDAIIDVSFQQKPNVYFIQPDGYLNFSEIGNGAYRHNNDAFKSYLEANRFTLYDDFRSNYTATLLSNASMFSMKHHYNSYGFSLSEVINGREIVITKNPVLDIFKNNGYKTYFLPEWPFFLTSFAEMGYDECNFSLEEDVSFVGKGYYKQKDIEAPLQKFIAEEINQPKYFFLQVFSPGHVEFFEKDSEGVEEERKQWLARLEETNTKLERLINTIVANDSEAIIAILSDHGGYVGFEYMEQIHSKTTDRDKLYSGFSTQMAIRWPEGTTNFYKDKLKTNVNFFRVLFSELSGDTSYLEYLEEDASFVTIEKDAPKGVYRCINSEGEVVFEKL</sequence>
<feature type="coiled-coil region" evidence="1">
    <location>
        <begin position="345"/>
        <end position="376"/>
    </location>
</feature>
<accession>A0A6G6GKK3</accession>
<dbReference type="InterPro" id="IPR017850">
    <property type="entry name" value="Alkaline_phosphatase_core_sf"/>
</dbReference>
<keyword evidence="1" id="KW-0175">Coiled coil</keyword>
<feature type="domain" description="Sulfatase N-terminal" evidence="3">
    <location>
        <begin position="203"/>
        <end position="441"/>
    </location>
</feature>
<dbReference type="KEGG" id="mgel:G5B37_05790"/>
<keyword evidence="4" id="KW-0378">Hydrolase</keyword>
<dbReference type="Pfam" id="PF00884">
    <property type="entry name" value="Sulfatase"/>
    <property type="match status" value="1"/>
</dbReference>
<dbReference type="GO" id="GO:0016787">
    <property type="term" value="F:hydrolase activity"/>
    <property type="evidence" value="ECO:0007669"/>
    <property type="project" value="UniProtKB-KW"/>
</dbReference>
<dbReference type="AlphaFoldDB" id="A0A6G6GKK3"/>
<dbReference type="EMBL" id="CP049057">
    <property type="protein sequence ID" value="QIE59089.1"/>
    <property type="molecule type" value="Genomic_DNA"/>
</dbReference>
<evidence type="ECO:0000313" key="4">
    <source>
        <dbReference type="EMBL" id="QIE59089.1"/>
    </source>
</evidence>
<proteinExistence type="predicted"/>
<evidence type="ECO:0000256" key="2">
    <source>
        <dbReference type="SAM" id="Phobius"/>
    </source>
</evidence>
<dbReference type="SUPFAM" id="SSF53649">
    <property type="entry name" value="Alkaline phosphatase-like"/>
    <property type="match status" value="1"/>
</dbReference>
<dbReference type="InterPro" id="IPR000917">
    <property type="entry name" value="Sulfatase_N"/>
</dbReference>
<protein>
    <submittedName>
        <fullName evidence="4">Sulfatase-like hydrolase/transferase</fullName>
    </submittedName>
</protein>
<dbReference type="GO" id="GO:0016740">
    <property type="term" value="F:transferase activity"/>
    <property type="evidence" value="ECO:0007669"/>
    <property type="project" value="UniProtKB-KW"/>
</dbReference>
<keyword evidence="2" id="KW-0812">Transmembrane</keyword>
<evidence type="ECO:0000259" key="3">
    <source>
        <dbReference type="Pfam" id="PF00884"/>
    </source>
</evidence>
<gene>
    <name evidence="4" type="ORF">G5B37_05790</name>
</gene>
<evidence type="ECO:0000256" key="1">
    <source>
        <dbReference type="SAM" id="Coils"/>
    </source>
</evidence>
<dbReference type="Gene3D" id="3.40.720.10">
    <property type="entry name" value="Alkaline Phosphatase, subunit A"/>
    <property type="match status" value="1"/>
</dbReference>
<keyword evidence="2" id="KW-1133">Transmembrane helix</keyword>
<organism evidence="4 5">
    <name type="scientific">Rasiella rasia</name>
    <dbReference type="NCBI Taxonomy" id="2744027"/>
    <lineage>
        <taxon>Bacteria</taxon>
        <taxon>Pseudomonadati</taxon>
        <taxon>Bacteroidota</taxon>
        <taxon>Flavobacteriia</taxon>
        <taxon>Flavobacteriales</taxon>
        <taxon>Flavobacteriaceae</taxon>
        <taxon>Rasiella</taxon>
    </lineage>
</organism>
<name>A0A6G6GKK3_9FLAO</name>
<keyword evidence="4" id="KW-0808">Transferase</keyword>
<feature type="transmembrane region" description="Helical" evidence="2">
    <location>
        <begin position="101"/>
        <end position="119"/>
    </location>
</feature>
<keyword evidence="5" id="KW-1185">Reference proteome</keyword>
<evidence type="ECO:0000313" key="5">
    <source>
        <dbReference type="Proteomes" id="UP000505306"/>
    </source>
</evidence>
<feature type="transmembrane region" description="Helical" evidence="2">
    <location>
        <begin position="12"/>
        <end position="32"/>
    </location>
</feature>
<keyword evidence="2" id="KW-0472">Membrane</keyword>